<gene>
    <name evidence="1" type="ORF">F3Y22_tig00116939pilonHSYRG00081</name>
</gene>
<sequence length="83" mass="9695">MWQLLLGAGCCRIHRIPAKTSLTLSQRPHFSRFPERQILIKKNKIFVYKMGFWNLGVRAIVRKNRSKVGSLDFPVQTLLKIWG</sequence>
<name>A0A6A2WLV1_HIBSY</name>
<dbReference type="Proteomes" id="UP000436088">
    <property type="component" value="Unassembled WGS sequence"/>
</dbReference>
<organism evidence="1 2">
    <name type="scientific">Hibiscus syriacus</name>
    <name type="common">Rose of Sharon</name>
    <dbReference type="NCBI Taxonomy" id="106335"/>
    <lineage>
        <taxon>Eukaryota</taxon>
        <taxon>Viridiplantae</taxon>
        <taxon>Streptophyta</taxon>
        <taxon>Embryophyta</taxon>
        <taxon>Tracheophyta</taxon>
        <taxon>Spermatophyta</taxon>
        <taxon>Magnoliopsida</taxon>
        <taxon>eudicotyledons</taxon>
        <taxon>Gunneridae</taxon>
        <taxon>Pentapetalae</taxon>
        <taxon>rosids</taxon>
        <taxon>malvids</taxon>
        <taxon>Malvales</taxon>
        <taxon>Malvaceae</taxon>
        <taxon>Malvoideae</taxon>
        <taxon>Hibiscus</taxon>
    </lineage>
</organism>
<protein>
    <submittedName>
        <fullName evidence="1">Uncharacterized protein</fullName>
    </submittedName>
</protein>
<dbReference type="EMBL" id="VEPZ02001726">
    <property type="protein sequence ID" value="KAE8661052.1"/>
    <property type="molecule type" value="Genomic_DNA"/>
</dbReference>
<dbReference type="AlphaFoldDB" id="A0A6A2WLV1"/>
<evidence type="ECO:0000313" key="1">
    <source>
        <dbReference type="EMBL" id="KAE8661052.1"/>
    </source>
</evidence>
<accession>A0A6A2WLV1</accession>
<proteinExistence type="predicted"/>
<reference evidence="1" key="1">
    <citation type="submission" date="2019-09" db="EMBL/GenBank/DDBJ databases">
        <title>Draft genome information of white flower Hibiscus syriacus.</title>
        <authorList>
            <person name="Kim Y.-M."/>
        </authorList>
    </citation>
    <scope>NUCLEOTIDE SEQUENCE [LARGE SCALE GENOMIC DNA]</scope>
    <source>
        <strain evidence="1">YM2019G1</strain>
    </source>
</reference>
<keyword evidence="2" id="KW-1185">Reference proteome</keyword>
<comment type="caution">
    <text evidence="1">The sequence shown here is derived from an EMBL/GenBank/DDBJ whole genome shotgun (WGS) entry which is preliminary data.</text>
</comment>
<evidence type="ECO:0000313" key="2">
    <source>
        <dbReference type="Proteomes" id="UP000436088"/>
    </source>
</evidence>